<gene>
    <name evidence="2" type="ORF">PTRG_11453</name>
</gene>
<name>B2WN04_PYRTR</name>
<dbReference type="InParanoid" id="B2WN04"/>
<organism evidence="2 3">
    <name type="scientific">Pyrenophora tritici-repentis (strain Pt-1C-BFP)</name>
    <name type="common">Wheat tan spot fungus</name>
    <name type="synonym">Drechslera tritici-repentis</name>
    <dbReference type="NCBI Taxonomy" id="426418"/>
    <lineage>
        <taxon>Eukaryota</taxon>
        <taxon>Fungi</taxon>
        <taxon>Dikarya</taxon>
        <taxon>Ascomycota</taxon>
        <taxon>Pezizomycotina</taxon>
        <taxon>Dothideomycetes</taxon>
        <taxon>Pleosporomycetidae</taxon>
        <taxon>Pleosporales</taxon>
        <taxon>Pleosporineae</taxon>
        <taxon>Pleosporaceae</taxon>
        <taxon>Pyrenophora</taxon>
    </lineage>
</organism>
<reference evidence="3" key="1">
    <citation type="journal article" date="2013" name="G3 (Bethesda)">
        <title>Comparative genomics of a plant-pathogenic fungus, Pyrenophora tritici-repentis, reveals transduplication and the impact of repeat elements on pathogenicity and population divergence.</title>
        <authorList>
            <person name="Manning V.A."/>
            <person name="Pandelova I."/>
            <person name="Dhillon B."/>
            <person name="Wilhelm L.J."/>
            <person name="Goodwin S.B."/>
            <person name="Berlin A.M."/>
            <person name="Figueroa M."/>
            <person name="Freitag M."/>
            <person name="Hane J.K."/>
            <person name="Henrissat B."/>
            <person name="Holman W.H."/>
            <person name="Kodira C.D."/>
            <person name="Martin J."/>
            <person name="Oliver R.P."/>
            <person name="Robbertse B."/>
            <person name="Schackwitz W."/>
            <person name="Schwartz D.C."/>
            <person name="Spatafora J.W."/>
            <person name="Turgeon B.G."/>
            <person name="Yandava C."/>
            <person name="Young S."/>
            <person name="Zhou S."/>
            <person name="Zeng Q."/>
            <person name="Grigoriev I.V."/>
            <person name="Ma L.-J."/>
            <person name="Ciuffetti L.M."/>
        </authorList>
    </citation>
    <scope>NUCLEOTIDE SEQUENCE [LARGE SCALE GENOMIC DNA]</scope>
    <source>
        <strain evidence="3">Pt-1C-BFP</strain>
    </source>
</reference>
<proteinExistence type="predicted"/>
<accession>B2WN04</accession>
<evidence type="ECO:0000256" key="1">
    <source>
        <dbReference type="SAM" id="MobiDB-lite"/>
    </source>
</evidence>
<dbReference type="AlphaFoldDB" id="B2WN04"/>
<sequence length="49" mass="5452">MRSVRERAAVHKLVHSNSSGYEKDNGEDSVNDVIERLVSVPETTLLLLS</sequence>
<feature type="region of interest" description="Disordered" evidence="1">
    <location>
        <begin position="1"/>
        <end position="28"/>
    </location>
</feature>
<evidence type="ECO:0000313" key="2">
    <source>
        <dbReference type="EMBL" id="EDU44503.1"/>
    </source>
</evidence>
<protein>
    <submittedName>
        <fullName evidence="2">Uncharacterized protein</fullName>
    </submittedName>
</protein>
<dbReference type="Proteomes" id="UP000001471">
    <property type="component" value="Unassembled WGS sequence"/>
</dbReference>
<dbReference type="EMBL" id="DS231631">
    <property type="protein sequence ID" value="EDU44503.1"/>
    <property type="molecule type" value="Genomic_DNA"/>
</dbReference>
<dbReference type="HOGENOM" id="CLU_3143693_0_0_1"/>
<evidence type="ECO:0000313" key="3">
    <source>
        <dbReference type="Proteomes" id="UP000001471"/>
    </source>
</evidence>